<sequence>MKKILFLLMLFPFFSHAQIAVWDGDSDGDGDGLKWGDPQNWVADALPEKKDLVQIAGDSVVVSDEVLISQLELQPGAILTVSDKIFTVEQSAGEGVIIDGSAKLYVTGEMHVLKSALNAIDLQANGSLIIRQEGILYIDDANSSGINGVPGDYFMNEGQLIIVNVAGNGLELNDFTNKGEIQIENIGGAAVIVSGANGLNEGDIYTSEGVSIQCSNSFTNTSSATIRASGTINISCDFLNQGELNARNSSGIGLSLSTNHTLTNQGDIKLRPSQADALLLDNSYELFNEKDGVILLTSAAVGTVPNKYIMKIDGPDTKLTNHGFISLGILGRREGIKVSNRAIIENVGDFYIGDFYEKGLTYEANGLNSVVLINADTAYFKIGKGVLADAVALEFDTRVQMTNAACADFILEDSLALKGSVGMSLTNEGFLQLEHFYKKSNAAFTNSGAIYLADSALALDSPNSIIDKITNTGIVYHPLEAPIISGLTVSPFLRKANFANADLVGNTVFVQNGNGLLTPVGQIITNTNSWTPPAFAVGKDSVFFNYRPNGSGCQLRSLSIPFITFSDCPSPAVLTFTGNVSEDWHTAGNWSSNQVPRKCDDVIIPNGERCEIAPSSIVTAKSILVESGAYFLAPTGIVGLIDPEEGN</sequence>
<organism evidence="2 3">
    <name type="scientific">Arcticibacterium luteifluviistationis</name>
    <dbReference type="NCBI Taxonomy" id="1784714"/>
    <lineage>
        <taxon>Bacteria</taxon>
        <taxon>Pseudomonadati</taxon>
        <taxon>Bacteroidota</taxon>
        <taxon>Cytophagia</taxon>
        <taxon>Cytophagales</taxon>
        <taxon>Leadbetterellaceae</taxon>
        <taxon>Arcticibacterium</taxon>
    </lineage>
</organism>
<gene>
    <name evidence="2" type="ORF">DJ013_20665</name>
</gene>
<keyword evidence="1" id="KW-0732">Signal</keyword>
<reference evidence="2 3" key="1">
    <citation type="submission" date="2018-05" db="EMBL/GenBank/DDBJ databases">
        <title>Complete genome sequence of Arcticibacterium luteifluviistationis SM1504T, a cytophagaceae bacterium isolated from Arctic surface seawater.</title>
        <authorList>
            <person name="Li Y."/>
            <person name="Qin Q.-L."/>
        </authorList>
    </citation>
    <scope>NUCLEOTIDE SEQUENCE [LARGE SCALE GENOMIC DNA]</scope>
    <source>
        <strain evidence="2 3">SM1504</strain>
    </source>
</reference>
<dbReference type="EMBL" id="CP029480">
    <property type="protein sequence ID" value="AWW00458.1"/>
    <property type="molecule type" value="Genomic_DNA"/>
</dbReference>
<dbReference type="RefSeq" id="WP_111373824.1">
    <property type="nucleotide sequence ID" value="NZ_CP029480.1"/>
</dbReference>
<dbReference type="KEGG" id="als:DJ013_20665"/>
<accession>A0A2Z4GHA6</accession>
<protein>
    <recommendedName>
        <fullName evidence="4">G8 domain-containing protein</fullName>
    </recommendedName>
</protein>
<dbReference type="OrthoDB" id="863479at2"/>
<feature type="signal peptide" evidence="1">
    <location>
        <begin position="1"/>
        <end position="17"/>
    </location>
</feature>
<evidence type="ECO:0008006" key="4">
    <source>
        <dbReference type="Google" id="ProtNLM"/>
    </source>
</evidence>
<proteinExistence type="predicted"/>
<feature type="chain" id="PRO_5016265710" description="G8 domain-containing protein" evidence="1">
    <location>
        <begin position="18"/>
        <end position="647"/>
    </location>
</feature>
<keyword evidence="3" id="KW-1185">Reference proteome</keyword>
<dbReference type="Proteomes" id="UP000249873">
    <property type="component" value="Chromosome"/>
</dbReference>
<dbReference type="AlphaFoldDB" id="A0A2Z4GHA6"/>
<evidence type="ECO:0000256" key="1">
    <source>
        <dbReference type="SAM" id="SignalP"/>
    </source>
</evidence>
<name>A0A2Z4GHA6_9BACT</name>
<evidence type="ECO:0000313" key="3">
    <source>
        <dbReference type="Proteomes" id="UP000249873"/>
    </source>
</evidence>
<evidence type="ECO:0000313" key="2">
    <source>
        <dbReference type="EMBL" id="AWW00458.1"/>
    </source>
</evidence>